<dbReference type="Pfam" id="PF00190">
    <property type="entry name" value="Cupin_1"/>
    <property type="match status" value="1"/>
</dbReference>
<dbReference type="GeneID" id="36523578"/>
<dbReference type="InterPro" id="IPR006045">
    <property type="entry name" value="Cupin_1"/>
</dbReference>
<dbReference type="InterPro" id="IPR047121">
    <property type="entry name" value="YjiB-like"/>
</dbReference>
<dbReference type="InterPro" id="IPR014710">
    <property type="entry name" value="RmlC-like_jellyroll"/>
</dbReference>
<keyword evidence="3" id="KW-1185">Reference proteome</keyword>
<dbReference type="CDD" id="cd02219">
    <property type="entry name" value="cupin_YjlB-like"/>
    <property type="match status" value="1"/>
</dbReference>
<feature type="domain" description="Cupin type-1" evidence="1">
    <location>
        <begin position="65"/>
        <end position="126"/>
    </location>
</feature>
<dbReference type="RefSeq" id="XP_024672204.1">
    <property type="nucleotide sequence ID" value="XM_024816418.1"/>
</dbReference>
<gene>
    <name evidence="2" type="ORF">BDW47DRAFT_125625</name>
</gene>
<name>A0A2I2FC46_ASPCN</name>
<dbReference type="PANTHER" id="PTHR36448">
    <property type="entry name" value="BLR7373 PROTEIN"/>
    <property type="match status" value="1"/>
</dbReference>
<dbReference type="InterPro" id="IPR011051">
    <property type="entry name" value="RmlC_Cupin_sf"/>
</dbReference>
<protein>
    <recommendedName>
        <fullName evidence="1">Cupin type-1 domain-containing protein</fullName>
    </recommendedName>
</protein>
<dbReference type="AlphaFoldDB" id="A0A2I2FC46"/>
<evidence type="ECO:0000313" key="3">
    <source>
        <dbReference type="Proteomes" id="UP000234585"/>
    </source>
</evidence>
<dbReference type="Proteomes" id="UP000234585">
    <property type="component" value="Unassembled WGS sequence"/>
</dbReference>
<organism evidence="2 3">
    <name type="scientific">Aspergillus candidus</name>
    <dbReference type="NCBI Taxonomy" id="41067"/>
    <lineage>
        <taxon>Eukaryota</taxon>
        <taxon>Fungi</taxon>
        <taxon>Dikarya</taxon>
        <taxon>Ascomycota</taxon>
        <taxon>Pezizomycotina</taxon>
        <taxon>Eurotiomycetes</taxon>
        <taxon>Eurotiomycetidae</taxon>
        <taxon>Eurotiales</taxon>
        <taxon>Aspergillaceae</taxon>
        <taxon>Aspergillus</taxon>
        <taxon>Aspergillus subgen. Circumdati</taxon>
    </lineage>
</organism>
<dbReference type="Gene3D" id="2.60.120.10">
    <property type="entry name" value="Jelly Rolls"/>
    <property type="match status" value="1"/>
</dbReference>
<evidence type="ECO:0000313" key="2">
    <source>
        <dbReference type="EMBL" id="PLB38192.1"/>
    </source>
</evidence>
<dbReference type="PANTHER" id="PTHR36448:SF3">
    <property type="entry name" value="CUPIN TYPE-2 DOMAIN-CONTAINING PROTEIN"/>
    <property type="match status" value="1"/>
</dbReference>
<reference evidence="2 3" key="1">
    <citation type="submission" date="2017-12" db="EMBL/GenBank/DDBJ databases">
        <authorList>
            <consortium name="DOE Joint Genome Institute"/>
            <person name="Haridas S."/>
            <person name="Kjaerbolling I."/>
            <person name="Vesth T.C."/>
            <person name="Frisvad J.C."/>
            <person name="Nybo J.L."/>
            <person name="Theobald S."/>
            <person name="Kuo A."/>
            <person name="Bowyer P."/>
            <person name="Matsuda Y."/>
            <person name="Mondo S."/>
            <person name="Lyhne E.K."/>
            <person name="Kogle M.E."/>
            <person name="Clum A."/>
            <person name="Lipzen A."/>
            <person name="Salamov A."/>
            <person name="Ngan C.Y."/>
            <person name="Daum C."/>
            <person name="Chiniquy J."/>
            <person name="Barry K."/>
            <person name="LaButti K."/>
            <person name="Simmons B.A."/>
            <person name="Magnuson J.K."/>
            <person name="Mortensen U.H."/>
            <person name="Larsen T.O."/>
            <person name="Grigoriev I.V."/>
            <person name="Baker S.E."/>
            <person name="Andersen M.R."/>
            <person name="Nordberg H.P."/>
            <person name="Cantor M.N."/>
            <person name="Hua S.X."/>
        </authorList>
    </citation>
    <scope>NUCLEOTIDE SEQUENCE [LARGE SCALE GENOMIC DNA]</scope>
    <source>
        <strain evidence="2 3">CBS 102.13</strain>
    </source>
</reference>
<evidence type="ECO:0000259" key="1">
    <source>
        <dbReference type="Pfam" id="PF00190"/>
    </source>
</evidence>
<dbReference type="EMBL" id="KZ559137">
    <property type="protein sequence ID" value="PLB38192.1"/>
    <property type="molecule type" value="Genomic_DNA"/>
</dbReference>
<accession>A0A2I2FC46</accession>
<dbReference type="OrthoDB" id="2446447at2759"/>
<proteinExistence type="predicted"/>
<sequence length="222" mass="24224">MPSQIIPYTIKPTTLIPNSPKPLLLYKNCFIRDGKVDAALAFSTFQHNGWDAQWVTTYGHHQRSHYHPATHEVMVVLSGPGRIRWGTADLGDDPEKHTYGTAYEDGALFTDVEAGDLFVIPAGVAHKSYDRNSLISDAQCLTGGDAHRIEAEDPAAFVGKLEVSGFTMMGAYPRGMTWGWSEGGADAAGFEAVWRVKDADLDPVLGARGGIDAYWNIRSSVL</sequence>
<dbReference type="SUPFAM" id="SSF51182">
    <property type="entry name" value="RmlC-like cupins"/>
    <property type="match status" value="1"/>
</dbReference>